<organism evidence="2 3">
    <name type="scientific">Tribonema minus</name>
    <dbReference type="NCBI Taxonomy" id="303371"/>
    <lineage>
        <taxon>Eukaryota</taxon>
        <taxon>Sar</taxon>
        <taxon>Stramenopiles</taxon>
        <taxon>Ochrophyta</taxon>
        <taxon>PX clade</taxon>
        <taxon>Xanthophyceae</taxon>
        <taxon>Tribonematales</taxon>
        <taxon>Tribonemataceae</taxon>
        <taxon>Tribonema</taxon>
    </lineage>
</organism>
<evidence type="ECO:0000256" key="1">
    <source>
        <dbReference type="SAM" id="MobiDB-lite"/>
    </source>
</evidence>
<dbReference type="AlphaFoldDB" id="A0A836CLR4"/>
<protein>
    <submittedName>
        <fullName evidence="2">Uncharacterized protein</fullName>
    </submittedName>
</protein>
<proteinExistence type="predicted"/>
<accession>A0A836CLR4</accession>
<dbReference type="Proteomes" id="UP000664859">
    <property type="component" value="Unassembled WGS sequence"/>
</dbReference>
<gene>
    <name evidence="2" type="ORF">JKP88DRAFT_176218</name>
</gene>
<evidence type="ECO:0000313" key="3">
    <source>
        <dbReference type="Proteomes" id="UP000664859"/>
    </source>
</evidence>
<name>A0A836CLR4_9STRA</name>
<feature type="region of interest" description="Disordered" evidence="1">
    <location>
        <begin position="1"/>
        <end position="34"/>
    </location>
</feature>
<keyword evidence="3" id="KW-1185">Reference proteome</keyword>
<sequence length="341" mass="37183">MRNLQAGAGNQSPETAEEAAAEAARRKGSPWDSVPEAVRQSYEQVLKTIIDRPDSITLTDAVEAAYNKCDIQFLALLKEKMASASGDSKVQLVEVADEVNNAMQRRMSSATSKLQTILSAGNPIAIEAAAAKLARAGEADDALVLLLEANLQEAHKAGPQGAGAVRVLTNVKNILQAEIDRKLEPEKRLLKQCLRCDTAEEMEAVLHEAFRPRVKLQLAENKESSDEPLVAPPAFIAAVRNLKLNFGNVGEDETEFADKVDVIISTAEKVATALYGESMSPKDQQDRAWREHGASVWDLEKLENDAMLRGEEMPWANDKYDTMLPNLNKGDKSGEFKIGGS</sequence>
<comment type="caution">
    <text evidence="2">The sequence shown here is derived from an EMBL/GenBank/DDBJ whole genome shotgun (WGS) entry which is preliminary data.</text>
</comment>
<evidence type="ECO:0000313" key="2">
    <source>
        <dbReference type="EMBL" id="KAG5190044.1"/>
    </source>
</evidence>
<dbReference type="OrthoDB" id="38728at2759"/>
<reference evidence="2" key="1">
    <citation type="submission" date="2021-02" db="EMBL/GenBank/DDBJ databases">
        <title>First Annotated Genome of the Yellow-green Alga Tribonema minus.</title>
        <authorList>
            <person name="Mahan K.M."/>
        </authorList>
    </citation>
    <scope>NUCLEOTIDE SEQUENCE</scope>
    <source>
        <strain evidence="2">UTEX B ZZ1240</strain>
    </source>
</reference>
<dbReference type="EMBL" id="JAFCMP010000040">
    <property type="protein sequence ID" value="KAG5190044.1"/>
    <property type="molecule type" value="Genomic_DNA"/>
</dbReference>